<dbReference type="EMBL" id="ACSE01000029">
    <property type="protein sequence ID" value="EFD87828.1"/>
    <property type="molecule type" value="Genomic_DNA"/>
</dbReference>
<organism evidence="1 2">
    <name type="scientific">Oenococcus oeni AWRIB429</name>
    <dbReference type="NCBI Taxonomy" id="655225"/>
    <lineage>
        <taxon>Bacteria</taxon>
        <taxon>Bacillati</taxon>
        <taxon>Bacillota</taxon>
        <taxon>Bacilli</taxon>
        <taxon>Lactobacillales</taxon>
        <taxon>Lactobacillaceae</taxon>
        <taxon>Oenococcus</taxon>
    </lineage>
</organism>
<dbReference type="AlphaFoldDB" id="D3LBC4"/>
<name>D3LBC4_OENOE</name>
<accession>D3LBC4</accession>
<protein>
    <submittedName>
        <fullName evidence="1">Uncharacterized protein</fullName>
    </submittedName>
</protein>
<dbReference type="Proteomes" id="UP000003075">
    <property type="component" value="Unassembled WGS sequence"/>
</dbReference>
<sequence length="40" mass="4600">MLTGAFIVKKATYNNLSRIKNNEILILQDPLNIKKLIPFI</sequence>
<evidence type="ECO:0000313" key="2">
    <source>
        <dbReference type="Proteomes" id="UP000003075"/>
    </source>
</evidence>
<reference evidence="1 2" key="1">
    <citation type="journal article" date="2010" name="Appl. Microbiol. Biotechnol.">
        <title>Genotypic diversity in Oenococcus oeni by high-density microarray comparative genome hybridization and whole genome sequencing.</title>
        <authorList>
            <person name="Borneman A.R."/>
            <person name="Bartowsky E.J."/>
            <person name="McCarthy J."/>
            <person name="Chambers P.J."/>
        </authorList>
    </citation>
    <scope>NUCLEOTIDE SEQUENCE [LARGE SCALE GENOMIC DNA]</scope>
    <source>
        <strain evidence="1 2">AWRIB429</strain>
    </source>
</reference>
<evidence type="ECO:0000313" key="1">
    <source>
        <dbReference type="EMBL" id="EFD87828.1"/>
    </source>
</evidence>
<gene>
    <name evidence="1" type="ORF">AWRIB429_1654</name>
</gene>
<proteinExistence type="predicted"/>
<comment type="caution">
    <text evidence="1">The sequence shown here is derived from an EMBL/GenBank/DDBJ whole genome shotgun (WGS) entry which is preliminary data.</text>
</comment>